<reference evidence="4" key="1">
    <citation type="journal article" date="2019" name="Int. J. Syst. Evol. Microbiol.">
        <title>The Global Catalogue of Microorganisms (GCM) 10K type strain sequencing project: providing services to taxonomists for standard genome sequencing and annotation.</title>
        <authorList>
            <consortium name="The Broad Institute Genomics Platform"/>
            <consortium name="The Broad Institute Genome Sequencing Center for Infectious Disease"/>
            <person name="Wu L."/>
            <person name="Ma J."/>
        </authorList>
    </citation>
    <scope>NUCLEOTIDE SEQUENCE [LARGE SCALE GENOMIC DNA]</scope>
    <source>
        <strain evidence="4">TISTR 1827</strain>
    </source>
</reference>
<dbReference type="SUPFAM" id="SSF51430">
    <property type="entry name" value="NAD(P)-linked oxidoreductase"/>
    <property type="match status" value="1"/>
</dbReference>
<gene>
    <name evidence="3" type="ORF">ACFSW5_02110</name>
</gene>
<dbReference type="PANTHER" id="PTHR43364:SF4">
    <property type="entry name" value="NAD(P)-LINKED OXIDOREDUCTASE SUPERFAMILY PROTEIN"/>
    <property type="match status" value="1"/>
</dbReference>
<dbReference type="PROSITE" id="PS00062">
    <property type="entry name" value="ALDOKETO_REDUCTASE_2"/>
    <property type="match status" value="1"/>
</dbReference>
<dbReference type="PANTHER" id="PTHR43364">
    <property type="entry name" value="NADH-SPECIFIC METHYLGLYOXAL REDUCTASE-RELATED"/>
    <property type="match status" value="1"/>
</dbReference>
<protein>
    <submittedName>
        <fullName evidence="3">Aldo/keto reductase</fullName>
    </submittedName>
</protein>
<comment type="caution">
    <text evidence="3">The sequence shown here is derived from an EMBL/GenBank/DDBJ whole genome shotgun (WGS) entry which is preliminary data.</text>
</comment>
<feature type="domain" description="NADP-dependent oxidoreductase" evidence="2">
    <location>
        <begin position="15"/>
        <end position="305"/>
    </location>
</feature>
<dbReference type="RefSeq" id="WP_379269221.1">
    <property type="nucleotide sequence ID" value="NZ_JBHUGT010000031.1"/>
</dbReference>
<accession>A0ABW5QRU9</accession>
<dbReference type="EMBL" id="JBHUMY010000001">
    <property type="protein sequence ID" value="MFD2659054.1"/>
    <property type="molecule type" value="Genomic_DNA"/>
</dbReference>
<name>A0ABW5QRU9_9BACL</name>
<dbReference type="InterPro" id="IPR023210">
    <property type="entry name" value="NADP_OxRdtase_dom"/>
</dbReference>
<evidence type="ECO:0000313" key="4">
    <source>
        <dbReference type="Proteomes" id="UP001597493"/>
    </source>
</evidence>
<evidence type="ECO:0000256" key="1">
    <source>
        <dbReference type="ARBA" id="ARBA00023002"/>
    </source>
</evidence>
<organism evidence="3 4">
    <name type="scientific">Paenibacillus thailandensis</name>
    <dbReference type="NCBI Taxonomy" id="393250"/>
    <lineage>
        <taxon>Bacteria</taxon>
        <taxon>Bacillati</taxon>
        <taxon>Bacillota</taxon>
        <taxon>Bacilli</taxon>
        <taxon>Bacillales</taxon>
        <taxon>Paenibacillaceae</taxon>
        <taxon>Paenibacillus</taxon>
    </lineage>
</organism>
<dbReference type="Gene3D" id="3.20.20.100">
    <property type="entry name" value="NADP-dependent oxidoreductase domain"/>
    <property type="match status" value="1"/>
</dbReference>
<dbReference type="InterPro" id="IPR050523">
    <property type="entry name" value="AKR_Detox_Biosynth"/>
</dbReference>
<dbReference type="CDD" id="cd19085">
    <property type="entry name" value="AKR_AKR11B3"/>
    <property type="match status" value="1"/>
</dbReference>
<dbReference type="InterPro" id="IPR036812">
    <property type="entry name" value="NAD(P)_OxRdtase_dom_sf"/>
</dbReference>
<evidence type="ECO:0000259" key="2">
    <source>
        <dbReference type="Pfam" id="PF00248"/>
    </source>
</evidence>
<dbReference type="InterPro" id="IPR018170">
    <property type="entry name" value="Aldo/ket_reductase_CS"/>
</dbReference>
<proteinExistence type="predicted"/>
<keyword evidence="1" id="KW-0560">Oxidoreductase</keyword>
<evidence type="ECO:0000313" key="3">
    <source>
        <dbReference type="EMBL" id="MFD2659054.1"/>
    </source>
</evidence>
<dbReference type="Proteomes" id="UP001597493">
    <property type="component" value="Unassembled WGS sequence"/>
</dbReference>
<dbReference type="Pfam" id="PF00248">
    <property type="entry name" value="Aldo_ket_red"/>
    <property type="match status" value="1"/>
</dbReference>
<keyword evidence="4" id="KW-1185">Reference proteome</keyword>
<sequence length="315" mass="35544">MEYVKLGQTNFDVSRITFGAMELGGGNAFGNGIDRWEVKSDEDNIKLLRTAFENGVTTFDTAEIYGAGHSEFFVGKALREIRKECVIATKISSHHLRPADVRTAVMQSLFRLNTDYIDLYYIHSPSKEIPIEDTMHALNQLKESGMIRAIGVSNFSLEQLKEALQFGRIDAIQPEYNLLQRDIERDLMRFCHDNAISVMSYNSIAKGILTGIFHLGGREVNDFRRNRPLFQPENMQKTKALILALKEIADAHSATLSQIAINWLFHQKGLTSAIIGTQNEKHFLENLKAVDIVLSDEEVARLDVVSKQVLSTLQL</sequence>